<dbReference type="PANTHER" id="PTHR24201:SF16">
    <property type="entry name" value="ANKYRIN-1-LIKE-RELATED"/>
    <property type="match status" value="1"/>
</dbReference>
<reference evidence="8" key="1">
    <citation type="journal article" date="2015" name="Genome Announc.">
        <title>Genome sequence of the AIDS-associated pathogen Penicillium marneffei (ATCC18224) and its near taxonomic relative Talaromyces stipitatus (ATCC10500).</title>
        <authorList>
            <person name="Nierman W.C."/>
            <person name="Fedorova-Abrams N.D."/>
            <person name="Andrianopoulos A."/>
        </authorList>
    </citation>
    <scope>NUCLEOTIDE SEQUENCE [LARGE SCALE GENOMIC DNA]</scope>
    <source>
        <strain evidence="8">ATCC 10500 / CBS 375.48 / QM 6759 / NRRL 1006</strain>
    </source>
</reference>
<dbReference type="InterPro" id="IPR002110">
    <property type="entry name" value="Ankyrin_rpt"/>
</dbReference>
<feature type="repeat" description="ANK" evidence="4">
    <location>
        <begin position="147"/>
        <end position="169"/>
    </location>
</feature>
<dbReference type="PROSITE" id="PS50297">
    <property type="entry name" value="ANK_REP_REGION"/>
    <property type="match status" value="7"/>
</dbReference>
<dbReference type="eggNOG" id="KOG4177">
    <property type="taxonomic scope" value="Eukaryota"/>
</dbReference>
<dbReference type="SMART" id="SM00248">
    <property type="entry name" value="ANK"/>
    <property type="match status" value="7"/>
</dbReference>
<dbReference type="HOGENOM" id="CLU_403414_0_0_1"/>
<feature type="domain" description="Thiamine pyrophosphate enzyme TPP-binding" evidence="5">
    <location>
        <begin position="526"/>
        <end position="607"/>
    </location>
</feature>
<dbReference type="GO" id="GO:0005634">
    <property type="term" value="C:nucleus"/>
    <property type="evidence" value="ECO:0007669"/>
    <property type="project" value="TreeGrafter"/>
</dbReference>
<proteinExistence type="predicted"/>
<evidence type="ECO:0000259" key="6">
    <source>
        <dbReference type="Pfam" id="PF02776"/>
    </source>
</evidence>
<dbReference type="EMBL" id="EQ962655">
    <property type="protein sequence ID" value="EED18510.1"/>
    <property type="molecule type" value="Genomic_DNA"/>
</dbReference>
<dbReference type="eggNOG" id="KOG1184">
    <property type="taxonomic scope" value="Eukaryota"/>
</dbReference>
<feature type="repeat" description="ANK" evidence="4">
    <location>
        <begin position="215"/>
        <end position="237"/>
    </location>
</feature>
<dbReference type="InterPro" id="IPR036770">
    <property type="entry name" value="Ankyrin_rpt-contain_sf"/>
</dbReference>
<dbReference type="Pfam" id="PF02775">
    <property type="entry name" value="TPP_enzyme_C"/>
    <property type="match status" value="1"/>
</dbReference>
<feature type="repeat" description="ANK" evidence="4">
    <location>
        <begin position="46"/>
        <end position="68"/>
    </location>
</feature>
<dbReference type="GeneID" id="8097708"/>
<evidence type="ECO:0000256" key="2">
    <source>
        <dbReference type="ARBA" id="ARBA00023043"/>
    </source>
</evidence>
<dbReference type="GO" id="GO:0003824">
    <property type="term" value="F:catalytic activity"/>
    <property type="evidence" value="ECO:0007669"/>
    <property type="project" value="InterPro"/>
</dbReference>
<dbReference type="InterPro" id="IPR011766">
    <property type="entry name" value="TPP_enzyme_TPP-bd"/>
</dbReference>
<name>B8MC64_TALSN</name>
<dbReference type="RefSeq" id="XP_002482502.1">
    <property type="nucleotide sequence ID" value="XM_002482457.1"/>
</dbReference>
<dbReference type="PROSITE" id="PS50088">
    <property type="entry name" value="ANK_REPEAT"/>
    <property type="match status" value="7"/>
</dbReference>
<evidence type="ECO:0000259" key="5">
    <source>
        <dbReference type="Pfam" id="PF02775"/>
    </source>
</evidence>
<feature type="repeat" description="ANK" evidence="4">
    <location>
        <begin position="12"/>
        <end position="34"/>
    </location>
</feature>
<keyword evidence="8" id="KW-1185">Reference proteome</keyword>
<dbReference type="Proteomes" id="UP000001745">
    <property type="component" value="Unassembled WGS sequence"/>
</dbReference>
<evidence type="ECO:0000256" key="1">
    <source>
        <dbReference type="ARBA" id="ARBA00022737"/>
    </source>
</evidence>
<dbReference type="Gene3D" id="3.40.50.970">
    <property type="match status" value="2"/>
</dbReference>
<keyword evidence="2 4" id="KW-0040">ANK repeat</keyword>
<feature type="repeat" description="ANK" evidence="4">
    <location>
        <begin position="80"/>
        <end position="102"/>
    </location>
</feature>
<accession>B8MC64</accession>
<keyword evidence="3" id="KW-0786">Thiamine pyrophosphate</keyword>
<dbReference type="VEuPathDB" id="FungiDB:TSTA_122430"/>
<dbReference type="InterPro" id="IPR029061">
    <property type="entry name" value="THDP-binding"/>
</dbReference>
<keyword evidence="1" id="KW-0677">Repeat</keyword>
<gene>
    <name evidence="7" type="ORF">TSTA_122430</name>
</gene>
<dbReference type="OrthoDB" id="341259at2759"/>
<sequence length="682" mass="74449">MDGVNPDSKDRDGWTPLFYAASEGHETIVKLLLNMDGVDPNSRTDNGLTPLSMAAYKGHEAVVKLLLNIDTVDPDLKDNNGWTPLSRAASRGHKAIVKLLLNTDRVDPDSKDNNGWTPLFYAASKGHEAIVKLLLNTDGVDPDPKDDGSTPLFYAASKGHEAIVKLLLNTDRVDPDLKNNDGRTPLSIAAYKGHEATVKLLLNTGRVDQDLKDNDGQTPLSRAASEGHEAIVKLLLNTDGETPSTVSEEREESVSCYSEGANYCIEPDNIRNENFSMGLQEMSINDTSTIPEDGVEEFEKIHLIEYLFKRLHQLGARSVYGVSKDYNLTALDYVQPCDLRWVGNANELNAGYAADDARIKGISALMTVMGVGELSAMNTIAGAFTEKVPSCILLQLQLNLHHSLGDGNFCLFSTFYKAISCGRLMLGNWSPDTRAFIDVAPIDCTVDDILVACMQKSQPVYIGLPTDLIERKISSARSVQSVGYPLFVTSRPETHDYRTRVMATNIREIISVSRSVIPCQDFFLPPDTKMINSGAWLSIGDTLGACIGAAVAQSDASEDHPGCPKGRTILFEGDGSFQMTAQAVSDIICNRLDMTIFLINNDGYTMEPIINGMHAIRCFTRRTNNWGELFRTVESVAADCGPKRYGFGSLDSNGAGRCQRCVVGQELTALGPEVLNFSADLV</sequence>
<dbReference type="Pfam" id="PF12796">
    <property type="entry name" value="Ank_2"/>
    <property type="match status" value="3"/>
</dbReference>
<evidence type="ECO:0000256" key="4">
    <source>
        <dbReference type="PROSITE-ProRule" id="PRU00023"/>
    </source>
</evidence>
<protein>
    <submittedName>
        <fullName evidence="7">Ankyrin, putative</fullName>
    </submittedName>
</protein>
<dbReference type="PhylomeDB" id="B8MC64"/>
<organism evidence="7 8">
    <name type="scientific">Talaromyces stipitatus (strain ATCC 10500 / CBS 375.48 / QM 6759 / NRRL 1006)</name>
    <name type="common">Penicillium stipitatum</name>
    <dbReference type="NCBI Taxonomy" id="441959"/>
    <lineage>
        <taxon>Eukaryota</taxon>
        <taxon>Fungi</taxon>
        <taxon>Dikarya</taxon>
        <taxon>Ascomycota</taxon>
        <taxon>Pezizomycotina</taxon>
        <taxon>Eurotiomycetes</taxon>
        <taxon>Eurotiomycetidae</taxon>
        <taxon>Eurotiales</taxon>
        <taxon>Trichocomaceae</taxon>
        <taxon>Talaromyces</taxon>
        <taxon>Talaromyces sect. Talaromyces</taxon>
    </lineage>
</organism>
<dbReference type="SUPFAM" id="SSF48403">
    <property type="entry name" value="Ankyrin repeat"/>
    <property type="match status" value="1"/>
</dbReference>
<feature type="repeat" description="ANK" evidence="4">
    <location>
        <begin position="114"/>
        <end position="136"/>
    </location>
</feature>
<evidence type="ECO:0000313" key="8">
    <source>
        <dbReference type="Proteomes" id="UP000001745"/>
    </source>
</evidence>
<dbReference type="InterPro" id="IPR012001">
    <property type="entry name" value="Thiamin_PyroP_enz_TPP-bd_dom"/>
</dbReference>
<dbReference type="PANTHER" id="PTHR24201">
    <property type="entry name" value="ANK_REP_REGION DOMAIN-CONTAINING PROTEIN"/>
    <property type="match status" value="1"/>
</dbReference>
<evidence type="ECO:0000256" key="3">
    <source>
        <dbReference type="ARBA" id="ARBA00023052"/>
    </source>
</evidence>
<dbReference type="STRING" id="441959.B8MC64"/>
<dbReference type="Pfam" id="PF02776">
    <property type="entry name" value="TPP_enzyme_N"/>
    <property type="match status" value="1"/>
</dbReference>
<dbReference type="AlphaFoldDB" id="B8MC64"/>
<dbReference type="GO" id="GO:0030976">
    <property type="term" value="F:thiamine pyrophosphate binding"/>
    <property type="evidence" value="ECO:0007669"/>
    <property type="project" value="InterPro"/>
</dbReference>
<dbReference type="Gene3D" id="1.25.40.20">
    <property type="entry name" value="Ankyrin repeat-containing domain"/>
    <property type="match status" value="3"/>
</dbReference>
<evidence type="ECO:0000313" key="7">
    <source>
        <dbReference type="EMBL" id="EED18510.1"/>
    </source>
</evidence>
<dbReference type="SUPFAM" id="SSF52518">
    <property type="entry name" value="Thiamin diphosphate-binding fold (THDP-binding)"/>
    <property type="match status" value="2"/>
</dbReference>
<dbReference type="InterPro" id="IPR050776">
    <property type="entry name" value="Ank_Repeat/CDKN_Inhibitor"/>
</dbReference>
<feature type="domain" description="Thiamine pyrophosphate enzyme N-terminal TPP-binding" evidence="6">
    <location>
        <begin position="304"/>
        <end position="389"/>
    </location>
</feature>
<feature type="repeat" description="ANK" evidence="4">
    <location>
        <begin position="181"/>
        <end position="205"/>
    </location>
</feature>
<dbReference type="InParanoid" id="B8MC64"/>